<dbReference type="PROSITE" id="PS51257">
    <property type="entry name" value="PROKAR_LIPOPROTEIN"/>
    <property type="match status" value="1"/>
</dbReference>
<gene>
    <name evidence="1" type="ORF">EGH82_08505</name>
</gene>
<dbReference type="EMBL" id="RKIK01000018">
    <property type="protein sequence ID" value="ROV60658.1"/>
    <property type="molecule type" value="Genomic_DNA"/>
</dbReference>
<dbReference type="InterPro" id="IPR006597">
    <property type="entry name" value="Sel1-like"/>
</dbReference>
<organism evidence="1 2">
    <name type="scientific">Vibrio ponticus</name>
    <dbReference type="NCBI Taxonomy" id="265668"/>
    <lineage>
        <taxon>Bacteria</taxon>
        <taxon>Pseudomonadati</taxon>
        <taxon>Pseudomonadota</taxon>
        <taxon>Gammaproteobacteria</taxon>
        <taxon>Vibrionales</taxon>
        <taxon>Vibrionaceae</taxon>
        <taxon>Vibrio</taxon>
    </lineage>
</organism>
<proteinExistence type="predicted"/>
<dbReference type="Proteomes" id="UP000278792">
    <property type="component" value="Unassembled WGS sequence"/>
</dbReference>
<comment type="caution">
    <text evidence="1">The sequence shown here is derived from an EMBL/GenBank/DDBJ whole genome shotgun (WGS) entry which is preliminary data.</text>
</comment>
<dbReference type="Gene3D" id="1.25.40.10">
    <property type="entry name" value="Tetratricopeptide repeat domain"/>
    <property type="match status" value="1"/>
</dbReference>
<accession>A0A3N3E2B9</accession>
<reference evidence="1 2" key="1">
    <citation type="submission" date="2018-11" db="EMBL/GenBank/DDBJ databases">
        <title>Vibrio ponticus strain CAIM 1751 pathogenic for the snapper Lutjanus guttatus.</title>
        <authorList>
            <person name="Soto-Rodriguez S."/>
            <person name="Lozano-Olvera R."/>
            <person name="Gomez-Gil B."/>
        </authorList>
    </citation>
    <scope>NUCLEOTIDE SEQUENCE [LARGE SCALE GENOMIC DNA]</scope>
    <source>
        <strain evidence="1 2">CAIM 1751</strain>
    </source>
</reference>
<dbReference type="Pfam" id="PF08238">
    <property type="entry name" value="Sel1"/>
    <property type="match status" value="2"/>
</dbReference>
<dbReference type="AlphaFoldDB" id="A0A3N3E2B9"/>
<dbReference type="InterPro" id="IPR011990">
    <property type="entry name" value="TPR-like_helical_dom_sf"/>
</dbReference>
<evidence type="ECO:0000313" key="1">
    <source>
        <dbReference type="EMBL" id="ROV60658.1"/>
    </source>
</evidence>
<name>A0A3N3E2B9_9VIBR</name>
<dbReference type="SUPFAM" id="SSF81901">
    <property type="entry name" value="HCP-like"/>
    <property type="match status" value="1"/>
</dbReference>
<protein>
    <submittedName>
        <fullName evidence="1">Sel1 repeat family protein</fullName>
    </submittedName>
</protein>
<evidence type="ECO:0000313" key="2">
    <source>
        <dbReference type="Proteomes" id="UP000278792"/>
    </source>
</evidence>
<sequence length="443" mass="49556">MSLRLPVSLLTLGLLSGCVIDDVNNAKQLDKQGSSNEAEMTLNRLANEGYWEAKLALAAMYADPKKGSYSPENATELYRSLLDIYPKAELGLLKLEMTRITEEEAGELYSKIWHRQNTSHDALPLLVSFYKRYYTSFDVNELAPELNKLIISGHHSLALKYASDFAPIENMNKELKQYCQSAPRNDQINCYKLAIINQTSNQNDQQKLDLVSQLEQAHSRGDVSSDDIAAIAHLAKSRRIGGPNATLYVSLAQIVGAEKPQLWFQAMSTEYRYLPKHSLRAGEIITQAKVLAAQGYTPAHVLIGNAYLKGKGVQQNYRNAVKHWHQASEIPEAQRLLGETYISGKLGDQHLQTGVNWLLKAARNKQDKAYLTLSKVFEQGNGVIPNPAYSHAFLSVYNQLSANEQPATSSEDVRQDARVKQLVKQEMMARNAIKSHNLKDNTP</sequence>
<dbReference type="SMART" id="SM00671">
    <property type="entry name" value="SEL1"/>
    <property type="match status" value="2"/>
</dbReference>
<dbReference type="RefSeq" id="WP_123781637.1">
    <property type="nucleotide sequence ID" value="NZ_RKIK01000018.1"/>
</dbReference>